<dbReference type="Proteomes" id="UP001189429">
    <property type="component" value="Unassembled WGS sequence"/>
</dbReference>
<comment type="caution">
    <text evidence="1">The sequence shown here is derived from an EMBL/GenBank/DDBJ whole genome shotgun (WGS) entry which is preliminary data.</text>
</comment>
<sequence length="202" mass="21308">VLASLGRQGVLAARLAGQLARLEEPSARAVAALGVRAGAPGAPPPQEGDIVRLGADPDYSQRSAVVTKVWENHCTVVILDASERFGVDERYPYFRNIGLVRSDFRLRRRVAIAGLKGSGTRHLNGHTGWIDSHPINGHPVFVQKASSPEKAQHGGGFCVRLDDPVSASDPCVLLEPRFLRPCEGRAGIAALPVAAVAAAAGT</sequence>
<reference evidence="1" key="1">
    <citation type="submission" date="2023-10" db="EMBL/GenBank/DDBJ databases">
        <authorList>
            <person name="Chen Y."/>
            <person name="Shah S."/>
            <person name="Dougan E. K."/>
            <person name="Thang M."/>
            <person name="Chan C."/>
        </authorList>
    </citation>
    <scope>NUCLEOTIDE SEQUENCE [LARGE SCALE GENOMIC DNA]</scope>
</reference>
<organism evidence="1 2">
    <name type="scientific">Prorocentrum cordatum</name>
    <dbReference type="NCBI Taxonomy" id="2364126"/>
    <lineage>
        <taxon>Eukaryota</taxon>
        <taxon>Sar</taxon>
        <taxon>Alveolata</taxon>
        <taxon>Dinophyceae</taxon>
        <taxon>Prorocentrales</taxon>
        <taxon>Prorocentraceae</taxon>
        <taxon>Prorocentrum</taxon>
    </lineage>
</organism>
<evidence type="ECO:0000313" key="2">
    <source>
        <dbReference type="Proteomes" id="UP001189429"/>
    </source>
</evidence>
<evidence type="ECO:0000313" key="1">
    <source>
        <dbReference type="EMBL" id="CAK0865810.1"/>
    </source>
</evidence>
<proteinExistence type="predicted"/>
<feature type="non-terminal residue" evidence="1">
    <location>
        <position position="1"/>
    </location>
</feature>
<keyword evidence="2" id="KW-1185">Reference proteome</keyword>
<accession>A0ABN9V3Q0</accession>
<protein>
    <submittedName>
        <fullName evidence="1">Uncharacterized protein</fullName>
    </submittedName>
</protein>
<gene>
    <name evidence="1" type="ORF">PCOR1329_LOCUS53239</name>
</gene>
<dbReference type="EMBL" id="CAUYUJ010016488">
    <property type="protein sequence ID" value="CAK0865810.1"/>
    <property type="molecule type" value="Genomic_DNA"/>
</dbReference>
<name>A0ABN9V3Q0_9DINO</name>